<reference evidence="2 3" key="1">
    <citation type="submission" date="2022-01" db="EMBL/GenBank/DDBJ databases">
        <authorList>
            <person name="Stokar-Avihail A."/>
        </authorList>
    </citation>
    <scope>NUCLEOTIDE SEQUENCE [LARGE SCALE GENOMIC DNA]</scope>
</reference>
<evidence type="ECO:0000313" key="2">
    <source>
        <dbReference type="EMBL" id="UNY48858.1"/>
    </source>
</evidence>
<feature type="region of interest" description="Disordered" evidence="1">
    <location>
        <begin position="1"/>
        <end position="28"/>
    </location>
</feature>
<organism evidence="2 3">
    <name type="scientific">Bacillus phage FADO</name>
    <dbReference type="NCBI Taxonomy" id="2917160"/>
    <lineage>
        <taxon>Viruses</taxon>
        <taxon>Duplodnaviria</taxon>
        <taxon>Heunggongvirae</taxon>
        <taxon>Uroviricota</taxon>
        <taxon>Caudoviricetes</taxon>
        <taxon>Heleneionescovirinae</taxon>
        <taxon>Zhangjivirus</taxon>
        <taxon>Zhangjivirus fado</taxon>
    </lineage>
</organism>
<dbReference type="EMBL" id="OM236516">
    <property type="protein sequence ID" value="UNY48858.1"/>
    <property type="molecule type" value="Genomic_DNA"/>
</dbReference>
<name>A0AAE9GBU5_9CAUD</name>
<evidence type="ECO:0000256" key="1">
    <source>
        <dbReference type="SAM" id="MobiDB-lite"/>
    </source>
</evidence>
<dbReference type="Proteomes" id="UP000831021">
    <property type="component" value="Segment"/>
</dbReference>
<evidence type="ECO:0000313" key="3">
    <source>
        <dbReference type="Proteomes" id="UP000831021"/>
    </source>
</evidence>
<sequence length="51" mass="5928">MVRFQPHAINIKSPKSKDADDQESADDFEQARRNLDFPTILSYQIIYDNAN</sequence>
<protein>
    <submittedName>
        <fullName evidence="2">Uncharacterized protein</fullName>
    </submittedName>
</protein>
<keyword evidence="3" id="KW-1185">Reference proteome</keyword>
<gene>
    <name evidence="2" type="ORF">fado_143</name>
</gene>
<accession>A0AAE9GBU5</accession>
<proteinExistence type="predicted"/>